<keyword evidence="2" id="KW-0560">Oxidoreductase</keyword>
<name>A0ABS2GP44_9FIRM</name>
<dbReference type="InterPro" id="IPR036318">
    <property type="entry name" value="FAD-bd_PCMH-like_sf"/>
</dbReference>
<dbReference type="Gene3D" id="3.30.390.50">
    <property type="entry name" value="CO dehydrogenase flavoprotein, C-terminal domain"/>
    <property type="match status" value="1"/>
</dbReference>
<evidence type="ECO:0000313" key="5">
    <source>
        <dbReference type="Proteomes" id="UP000724149"/>
    </source>
</evidence>
<reference evidence="4 5" key="1">
    <citation type="journal article" date="2021" name="Sci. Rep.">
        <title>The distribution of antibiotic resistance genes in chicken gut microbiota commensals.</title>
        <authorList>
            <person name="Juricova H."/>
            <person name="Matiasovicova J."/>
            <person name="Kubasova T."/>
            <person name="Cejkova D."/>
            <person name="Rychlik I."/>
        </authorList>
    </citation>
    <scope>NUCLEOTIDE SEQUENCE [LARGE SCALE GENOMIC DNA]</scope>
    <source>
        <strain evidence="4 5">An564</strain>
    </source>
</reference>
<dbReference type="InterPro" id="IPR016166">
    <property type="entry name" value="FAD-bd_PCMH"/>
</dbReference>
<dbReference type="SUPFAM" id="SSF56176">
    <property type="entry name" value="FAD-binding/transporter-associated domain-like"/>
    <property type="match status" value="1"/>
</dbReference>
<dbReference type="EMBL" id="JACSNR010000011">
    <property type="protein sequence ID" value="MBM6924207.1"/>
    <property type="molecule type" value="Genomic_DNA"/>
</dbReference>
<dbReference type="Pfam" id="PF03450">
    <property type="entry name" value="CO_deh_flav_C"/>
    <property type="match status" value="1"/>
</dbReference>
<dbReference type="InterPro" id="IPR016167">
    <property type="entry name" value="FAD-bd_PCMH_sub1"/>
</dbReference>
<dbReference type="InterPro" id="IPR016169">
    <property type="entry name" value="FAD-bd_PCMH_sub2"/>
</dbReference>
<proteinExistence type="predicted"/>
<dbReference type="Proteomes" id="UP000724149">
    <property type="component" value="Unassembled WGS sequence"/>
</dbReference>
<dbReference type="InterPro" id="IPR002346">
    <property type="entry name" value="Mopterin_DH_FAD-bd"/>
</dbReference>
<dbReference type="SMART" id="SM01092">
    <property type="entry name" value="CO_deh_flav_C"/>
    <property type="match status" value="1"/>
</dbReference>
<protein>
    <submittedName>
        <fullName evidence="4">FAD binding domain-containing protein</fullName>
    </submittedName>
</protein>
<gene>
    <name evidence="4" type="ORF">H9X81_10970</name>
</gene>
<dbReference type="InterPro" id="IPR036683">
    <property type="entry name" value="CO_DH_flav_C_dom_sf"/>
</dbReference>
<dbReference type="PANTHER" id="PTHR42659:SF9">
    <property type="entry name" value="XANTHINE DEHYDROGENASE FAD-BINDING SUBUNIT XDHB-RELATED"/>
    <property type="match status" value="1"/>
</dbReference>
<dbReference type="PANTHER" id="PTHR42659">
    <property type="entry name" value="XANTHINE DEHYDROGENASE SUBUNIT C-RELATED"/>
    <property type="match status" value="1"/>
</dbReference>
<dbReference type="PROSITE" id="PS51387">
    <property type="entry name" value="FAD_PCMH"/>
    <property type="match status" value="1"/>
</dbReference>
<dbReference type="InterPro" id="IPR051312">
    <property type="entry name" value="Diverse_Substr_Oxidored"/>
</dbReference>
<accession>A0ABS2GP44</accession>
<keyword evidence="1" id="KW-0285">Flavoprotein</keyword>
<dbReference type="InterPro" id="IPR005107">
    <property type="entry name" value="CO_DH_flav_C"/>
</dbReference>
<dbReference type="SUPFAM" id="SSF55447">
    <property type="entry name" value="CO dehydrogenase flavoprotein C-terminal domain-like"/>
    <property type="match status" value="1"/>
</dbReference>
<evidence type="ECO:0000313" key="4">
    <source>
        <dbReference type="EMBL" id="MBM6924207.1"/>
    </source>
</evidence>
<organism evidence="4 5">
    <name type="scientific">Hydrogenoanaerobacterium saccharovorans</name>
    <dbReference type="NCBI Taxonomy" id="474960"/>
    <lineage>
        <taxon>Bacteria</taxon>
        <taxon>Bacillati</taxon>
        <taxon>Bacillota</taxon>
        <taxon>Clostridia</taxon>
        <taxon>Eubacteriales</taxon>
        <taxon>Oscillospiraceae</taxon>
        <taxon>Hydrogenoanaerobacterium</taxon>
    </lineage>
</organism>
<comment type="caution">
    <text evidence="4">The sequence shown here is derived from an EMBL/GenBank/DDBJ whole genome shotgun (WGS) entry which is preliminary data.</text>
</comment>
<dbReference type="Gene3D" id="3.30.43.10">
    <property type="entry name" value="Uridine Diphospho-n-acetylenolpyruvylglucosamine Reductase, domain 2"/>
    <property type="match status" value="1"/>
</dbReference>
<dbReference type="Gene3D" id="3.30.465.10">
    <property type="match status" value="1"/>
</dbReference>
<feature type="domain" description="FAD-binding PCMH-type" evidence="3">
    <location>
        <begin position="1"/>
        <end position="172"/>
    </location>
</feature>
<sequence>MKSYAPKTMAELPASLAALTPESKIVGGGTDFVIRLHSGAVQPDALCYLGHIPELKKIEKQGDTISVGAYCTMTQMEHDPIVREYLPALMDAAADVGSLQIRNNGTIGGNLGNASPAGDLIPVMYLYDAKVEIASPNGTRIVPVTDVILRPGKTILEANEAFIRFLFPVPAFKSAFVKLGSRKKVTISRIGVALGLDMDGDYVREMKMFAGAVAIKPVAFEKACDFMKGKTINEQNVLDVAGFLSDYIAENVAPEFDRDYKVYASRGVVTDVFDRILGRL</sequence>
<evidence type="ECO:0000256" key="2">
    <source>
        <dbReference type="ARBA" id="ARBA00023002"/>
    </source>
</evidence>
<dbReference type="Pfam" id="PF00941">
    <property type="entry name" value="FAD_binding_5"/>
    <property type="match status" value="1"/>
</dbReference>
<evidence type="ECO:0000256" key="1">
    <source>
        <dbReference type="ARBA" id="ARBA00022630"/>
    </source>
</evidence>
<evidence type="ECO:0000259" key="3">
    <source>
        <dbReference type="PROSITE" id="PS51387"/>
    </source>
</evidence>
<keyword evidence="5" id="KW-1185">Reference proteome</keyword>